<dbReference type="OMA" id="HRYTTHI"/>
<dbReference type="KEGG" id="psoj:PHYSODRAFT_326513"/>
<dbReference type="PANTHER" id="PTHR46586">
    <property type="entry name" value="ANKYRIN REPEAT-CONTAINING PROTEIN"/>
    <property type="match status" value="1"/>
</dbReference>
<dbReference type="Proteomes" id="UP000002640">
    <property type="component" value="Unassembled WGS sequence"/>
</dbReference>
<evidence type="ECO:0000313" key="2">
    <source>
        <dbReference type="EMBL" id="EGZ25504.1"/>
    </source>
</evidence>
<reference evidence="2 3" key="1">
    <citation type="journal article" date="2006" name="Science">
        <title>Phytophthora genome sequences uncover evolutionary origins and mechanisms of pathogenesis.</title>
        <authorList>
            <person name="Tyler B.M."/>
            <person name="Tripathy S."/>
            <person name="Zhang X."/>
            <person name="Dehal P."/>
            <person name="Jiang R.H."/>
            <person name="Aerts A."/>
            <person name="Arredondo F.D."/>
            <person name="Baxter L."/>
            <person name="Bensasson D."/>
            <person name="Beynon J.L."/>
            <person name="Chapman J."/>
            <person name="Damasceno C.M."/>
            <person name="Dorrance A.E."/>
            <person name="Dou D."/>
            <person name="Dickerman A.W."/>
            <person name="Dubchak I.L."/>
            <person name="Garbelotto M."/>
            <person name="Gijzen M."/>
            <person name="Gordon S.G."/>
            <person name="Govers F."/>
            <person name="Grunwald N.J."/>
            <person name="Huang W."/>
            <person name="Ivors K.L."/>
            <person name="Jones R.W."/>
            <person name="Kamoun S."/>
            <person name="Krampis K."/>
            <person name="Lamour K.H."/>
            <person name="Lee M.K."/>
            <person name="McDonald W.H."/>
            <person name="Medina M."/>
            <person name="Meijer H.J."/>
            <person name="Nordberg E.K."/>
            <person name="Maclean D.J."/>
            <person name="Ospina-Giraldo M.D."/>
            <person name="Morris P.F."/>
            <person name="Phuntumart V."/>
            <person name="Putnam N.H."/>
            <person name="Rash S."/>
            <person name="Rose J.K."/>
            <person name="Sakihama Y."/>
            <person name="Salamov A.A."/>
            <person name="Savidor A."/>
            <person name="Scheuring C.F."/>
            <person name="Smith B.M."/>
            <person name="Sobral B.W."/>
            <person name="Terry A."/>
            <person name="Torto-Alalibo T.A."/>
            <person name="Win J."/>
            <person name="Xu Z."/>
            <person name="Zhang H."/>
            <person name="Grigoriev I.V."/>
            <person name="Rokhsar D.S."/>
            <person name="Boore J.L."/>
        </authorList>
    </citation>
    <scope>NUCLEOTIDE SEQUENCE [LARGE SCALE GENOMIC DNA]</scope>
    <source>
        <strain evidence="2 3">P6497</strain>
    </source>
</reference>
<dbReference type="InterPro" id="IPR052050">
    <property type="entry name" value="SecEffector_AnkRepeat"/>
</dbReference>
<dbReference type="SUPFAM" id="SSF48403">
    <property type="entry name" value="Ankyrin repeat"/>
    <property type="match status" value="1"/>
</dbReference>
<feature type="region of interest" description="Disordered" evidence="1">
    <location>
        <begin position="1"/>
        <end position="37"/>
    </location>
</feature>
<sequence>MTGLGANKPHERSDASFSPTNAKRARTQPDNHGDDFSTTCTYERFRGARFPPEMEALDQVDAMLMTLEEAVMEAARSGQVSWLQQLILGDDECSEAPRALVVAAANGRLECVDALLRGYFTRDQGGGQRYWDRHCRPIIREAVQTASGNGDRRILQLLLREEFYYSRLDAAIAAWEALDDAAASGNLDMVRFVVEHMKKHRYTTHILSIARPISGGHLSVVEFLLGLDAPFMLDLVEAFAAAVDAGQTALANRILGIYYAQTVGSDMPLLVKLASRKSTNAVKYLYDRGDNQPQLVSKAFERAATFGDIRIMAFLFSTERVSSGAFNRAFERSVTEKSPEMLKFLCSKQRATPRSVSRAFKASCKSEMVQYLYENVVVSSAAVIAAFKKAARCGDTLSLRYTKDEIAIVKLLHKDDRIPAKVLGEALVSASRKNHLELVEVLRDDARIPETDVMGALYDEQRIAVDVIVTTSRQAASRGCIKKMNELLKLLPATWFTSAGWAPSWLQKRR</sequence>
<evidence type="ECO:0000256" key="1">
    <source>
        <dbReference type="SAM" id="MobiDB-lite"/>
    </source>
</evidence>
<name>G4YUP9_PHYSP</name>
<evidence type="ECO:0000313" key="3">
    <source>
        <dbReference type="Proteomes" id="UP000002640"/>
    </source>
</evidence>
<organism evidence="2 3">
    <name type="scientific">Phytophthora sojae (strain P6497)</name>
    <name type="common">Soybean stem and root rot agent</name>
    <name type="synonym">Phytophthora megasperma f. sp. glycines</name>
    <dbReference type="NCBI Taxonomy" id="1094619"/>
    <lineage>
        <taxon>Eukaryota</taxon>
        <taxon>Sar</taxon>
        <taxon>Stramenopiles</taxon>
        <taxon>Oomycota</taxon>
        <taxon>Peronosporomycetes</taxon>
        <taxon>Peronosporales</taxon>
        <taxon>Peronosporaceae</taxon>
        <taxon>Phytophthora</taxon>
    </lineage>
</organism>
<gene>
    <name evidence="2" type="ORF">PHYSODRAFT_326513</name>
</gene>
<dbReference type="RefSeq" id="XP_009520792.1">
    <property type="nucleotide sequence ID" value="XM_009522497.1"/>
</dbReference>
<dbReference type="EMBL" id="JH159152">
    <property type="protein sequence ID" value="EGZ25504.1"/>
    <property type="molecule type" value="Genomic_DNA"/>
</dbReference>
<dbReference type="InParanoid" id="G4YUP9"/>
<dbReference type="GeneID" id="20645448"/>
<protein>
    <submittedName>
        <fullName evidence="2">Uncharacterized protein</fullName>
    </submittedName>
</protein>
<dbReference type="InterPro" id="IPR036770">
    <property type="entry name" value="Ankyrin_rpt-contain_sf"/>
</dbReference>
<dbReference type="AlphaFoldDB" id="G4YUP9"/>
<dbReference type="Gene3D" id="1.25.40.20">
    <property type="entry name" value="Ankyrin repeat-containing domain"/>
    <property type="match status" value="1"/>
</dbReference>
<proteinExistence type="predicted"/>
<accession>G4YUP9</accession>
<dbReference type="SMR" id="G4YUP9"/>
<keyword evidence="3" id="KW-1185">Reference proteome</keyword>
<dbReference type="PANTHER" id="PTHR46586:SF3">
    <property type="entry name" value="ANKYRIN REPEAT-CONTAINING PROTEIN"/>
    <property type="match status" value="1"/>
</dbReference>